<sequence length="164" mass="19216">MEGMKHDFINELQPIVKIEKIDWLLHSELRDYNCKYQTSKLSLKEKTQTSEEQFHSISMMDDIKQDSTNELFNVMKNEKTEFSFHPETLEYSFVGQTLESILSEETEQQINQSQDMASNQDKPRNSPNKDVHAGNFKDEEQNSSNENRTLQLVSAEKPFVTKYI</sequence>
<feature type="compositionally biased region" description="Polar residues" evidence="1">
    <location>
        <begin position="108"/>
        <end position="120"/>
    </location>
</feature>
<evidence type="ECO:0000313" key="3">
    <source>
        <dbReference type="Proteomes" id="UP001233172"/>
    </source>
</evidence>
<dbReference type="AlphaFoldDB" id="A0AAD8C3W5"/>
<feature type="compositionally biased region" description="Polar residues" evidence="1">
    <location>
        <begin position="142"/>
        <end position="151"/>
    </location>
</feature>
<keyword evidence="3" id="KW-1185">Reference proteome</keyword>
<dbReference type="EMBL" id="JASAOG010000012">
    <property type="protein sequence ID" value="KAK0066012.1"/>
    <property type="molecule type" value="Genomic_DNA"/>
</dbReference>
<evidence type="ECO:0000313" key="2">
    <source>
        <dbReference type="EMBL" id="KAK0066012.1"/>
    </source>
</evidence>
<feature type="compositionally biased region" description="Basic and acidic residues" evidence="1">
    <location>
        <begin position="121"/>
        <end position="140"/>
    </location>
</feature>
<reference evidence="2" key="1">
    <citation type="journal article" date="2023" name="PLoS Negl. Trop. Dis.">
        <title>A genome sequence for Biomphalaria pfeifferi, the major vector snail for the human-infecting parasite Schistosoma mansoni.</title>
        <authorList>
            <person name="Bu L."/>
            <person name="Lu L."/>
            <person name="Laidemitt M.R."/>
            <person name="Zhang S.M."/>
            <person name="Mutuku M."/>
            <person name="Mkoji G."/>
            <person name="Steinauer M."/>
            <person name="Loker E.S."/>
        </authorList>
    </citation>
    <scope>NUCLEOTIDE SEQUENCE</scope>
    <source>
        <strain evidence="2">KasaAsao</strain>
    </source>
</reference>
<organism evidence="2 3">
    <name type="scientific">Biomphalaria pfeifferi</name>
    <name type="common">Bloodfluke planorb</name>
    <name type="synonym">Freshwater snail</name>
    <dbReference type="NCBI Taxonomy" id="112525"/>
    <lineage>
        <taxon>Eukaryota</taxon>
        <taxon>Metazoa</taxon>
        <taxon>Spiralia</taxon>
        <taxon>Lophotrochozoa</taxon>
        <taxon>Mollusca</taxon>
        <taxon>Gastropoda</taxon>
        <taxon>Heterobranchia</taxon>
        <taxon>Euthyneura</taxon>
        <taxon>Panpulmonata</taxon>
        <taxon>Hygrophila</taxon>
        <taxon>Lymnaeoidea</taxon>
        <taxon>Planorbidae</taxon>
        <taxon>Biomphalaria</taxon>
    </lineage>
</organism>
<protein>
    <submittedName>
        <fullName evidence="2">Zinc finger protein 583</fullName>
    </submittedName>
</protein>
<reference evidence="2" key="2">
    <citation type="submission" date="2023-04" db="EMBL/GenBank/DDBJ databases">
        <authorList>
            <person name="Bu L."/>
            <person name="Lu L."/>
            <person name="Laidemitt M.R."/>
            <person name="Zhang S.M."/>
            <person name="Mutuku M."/>
            <person name="Mkoji G."/>
            <person name="Steinauer M."/>
            <person name="Loker E.S."/>
        </authorList>
    </citation>
    <scope>NUCLEOTIDE SEQUENCE</scope>
    <source>
        <strain evidence="2">KasaAsao</strain>
        <tissue evidence="2">Whole Snail</tissue>
    </source>
</reference>
<evidence type="ECO:0000256" key="1">
    <source>
        <dbReference type="SAM" id="MobiDB-lite"/>
    </source>
</evidence>
<name>A0AAD8C3W5_BIOPF</name>
<proteinExistence type="predicted"/>
<comment type="caution">
    <text evidence="2">The sequence shown here is derived from an EMBL/GenBank/DDBJ whole genome shotgun (WGS) entry which is preliminary data.</text>
</comment>
<accession>A0AAD8C3W5</accession>
<gene>
    <name evidence="2" type="ORF">Bpfe_004809</name>
</gene>
<feature type="region of interest" description="Disordered" evidence="1">
    <location>
        <begin position="106"/>
        <end position="151"/>
    </location>
</feature>
<dbReference type="Proteomes" id="UP001233172">
    <property type="component" value="Unassembled WGS sequence"/>
</dbReference>